<name>A0ACA9RSE8_9GLOM</name>
<accession>A0ACA9RSE8</accession>
<organism evidence="1 2">
    <name type="scientific">Racocetra persica</name>
    <dbReference type="NCBI Taxonomy" id="160502"/>
    <lineage>
        <taxon>Eukaryota</taxon>
        <taxon>Fungi</taxon>
        <taxon>Fungi incertae sedis</taxon>
        <taxon>Mucoromycota</taxon>
        <taxon>Glomeromycotina</taxon>
        <taxon>Glomeromycetes</taxon>
        <taxon>Diversisporales</taxon>
        <taxon>Gigasporaceae</taxon>
        <taxon>Racocetra</taxon>
    </lineage>
</organism>
<proteinExistence type="predicted"/>
<evidence type="ECO:0000313" key="2">
    <source>
        <dbReference type="Proteomes" id="UP000789920"/>
    </source>
</evidence>
<feature type="non-terminal residue" evidence="1">
    <location>
        <position position="165"/>
    </location>
</feature>
<comment type="caution">
    <text evidence="1">The sequence shown here is derived from an EMBL/GenBank/DDBJ whole genome shotgun (WGS) entry which is preliminary data.</text>
</comment>
<reference evidence="1" key="1">
    <citation type="submission" date="2021-06" db="EMBL/GenBank/DDBJ databases">
        <authorList>
            <person name="Kallberg Y."/>
            <person name="Tangrot J."/>
            <person name="Rosling A."/>
        </authorList>
    </citation>
    <scope>NUCLEOTIDE SEQUENCE</scope>
    <source>
        <strain evidence="1">MA461A</strain>
    </source>
</reference>
<sequence>MSDFQLGKIFYDHSHGKYYVENNLDWNRKWHNVVWSDEFIFNIKQFSASHNTQYGLGPIVPIRGNVNGEAYVRLLRKHAIPAIQRLVPNGPAKEALKQASISILPWLAQSLDMNPMKNMWHEVERRLHNSPDEPTSIDDLEEKVIAAWYSIPCQYYRDVVFKWFI</sequence>
<dbReference type="EMBL" id="CAJVQC010068783">
    <property type="protein sequence ID" value="CAG8808397.1"/>
    <property type="molecule type" value="Genomic_DNA"/>
</dbReference>
<keyword evidence="2" id="KW-1185">Reference proteome</keyword>
<protein>
    <submittedName>
        <fullName evidence="1">18454_t:CDS:1</fullName>
    </submittedName>
</protein>
<gene>
    <name evidence="1" type="ORF">RPERSI_LOCUS22612</name>
</gene>
<dbReference type="Proteomes" id="UP000789920">
    <property type="component" value="Unassembled WGS sequence"/>
</dbReference>
<evidence type="ECO:0000313" key="1">
    <source>
        <dbReference type="EMBL" id="CAG8808397.1"/>
    </source>
</evidence>